<gene>
    <name evidence="1" type="ORF">BV25DRAFT_1190975</name>
</gene>
<keyword evidence="2" id="KW-1185">Reference proteome</keyword>
<accession>A0ACB8SS76</accession>
<sequence>MHDVSWVCQELLSFGSYPVSVTSSDSMLLFCSIYCGVSCGFIAPHCSCKQQNPSFHSSTDYACSQCGGAATWLIVLIRHNETRTDQVQHLFFSALAVAPCAAHVATLRKTMGPVSQMSYSPSASNRTSMHRRYSPSSMSPSSRLTTCGRCSRFKPPSKVSRSLYPLVTVKRSYGFASRKWQMTSVRNTLKTRTRRCRRIMR</sequence>
<evidence type="ECO:0000313" key="2">
    <source>
        <dbReference type="Proteomes" id="UP000814140"/>
    </source>
</evidence>
<dbReference type="Proteomes" id="UP000814140">
    <property type="component" value="Unassembled WGS sequence"/>
</dbReference>
<evidence type="ECO:0000313" key="1">
    <source>
        <dbReference type="EMBL" id="KAI0058703.1"/>
    </source>
</evidence>
<reference evidence="1" key="1">
    <citation type="submission" date="2021-03" db="EMBL/GenBank/DDBJ databases">
        <authorList>
            <consortium name="DOE Joint Genome Institute"/>
            <person name="Ahrendt S."/>
            <person name="Looney B.P."/>
            <person name="Miyauchi S."/>
            <person name="Morin E."/>
            <person name="Drula E."/>
            <person name="Courty P.E."/>
            <person name="Chicoki N."/>
            <person name="Fauchery L."/>
            <person name="Kohler A."/>
            <person name="Kuo A."/>
            <person name="Labutti K."/>
            <person name="Pangilinan J."/>
            <person name="Lipzen A."/>
            <person name="Riley R."/>
            <person name="Andreopoulos W."/>
            <person name="He G."/>
            <person name="Johnson J."/>
            <person name="Barry K.W."/>
            <person name="Grigoriev I.V."/>
            <person name="Nagy L."/>
            <person name="Hibbett D."/>
            <person name="Henrissat B."/>
            <person name="Matheny P.B."/>
            <person name="Labbe J."/>
            <person name="Martin F."/>
        </authorList>
    </citation>
    <scope>NUCLEOTIDE SEQUENCE</scope>
    <source>
        <strain evidence="1">HHB10654</strain>
    </source>
</reference>
<reference evidence="1" key="2">
    <citation type="journal article" date="2022" name="New Phytol.">
        <title>Evolutionary transition to the ectomycorrhizal habit in the genomes of a hyperdiverse lineage of mushroom-forming fungi.</title>
        <authorList>
            <person name="Looney B."/>
            <person name="Miyauchi S."/>
            <person name="Morin E."/>
            <person name="Drula E."/>
            <person name="Courty P.E."/>
            <person name="Kohler A."/>
            <person name="Kuo A."/>
            <person name="LaButti K."/>
            <person name="Pangilinan J."/>
            <person name="Lipzen A."/>
            <person name="Riley R."/>
            <person name="Andreopoulos W."/>
            <person name="He G."/>
            <person name="Johnson J."/>
            <person name="Nolan M."/>
            <person name="Tritt A."/>
            <person name="Barry K.W."/>
            <person name="Grigoriev I.V."/>
            <person name="Nagy L.G."/>
            <person name="Hibbett D."/>
            <person name="Henrissat B."/>
            <person name="Matheny P.B."/>
            <person name="Labbe J."/>
            <person name="Martin F.M."/>
        </authorList>
    </citation>
    <scope>NUCLEOTIDE SEQUENCE</scope>
    <source>
        <strain evidence="1">HHB10654</strain>
    </source>
</reference>
<name>A0ACB8SS76_9AGAM</name>
<dbReference type="EMBL" id="MU277232">
    <property type="protein sequence ID" value="KAI0058703.1"/>
    <property type="molecule type" value="Genomic_DNA"/>
</dbReference>
<organism evidence="1 2">
    <name type="scientific">Artomyces pyxidatus</name>
    <dbReference type="NCBI Taxonomy" id="48021"/>
    <lineage>
        <taxon>Eukaryota</taxon>
        <taxon>Fungi</taxon>
        <taxon>Dikarya</taxon>
        <taxon>Basidiomycota</taxon>
        <taxon>Agaricomycotina</taxon>
        <taxon>Agaricomycetes</taxon>
        <taxon>Russulales</taxon>
        <taxon>Auriscalpiaceae</taxon>
        <taxon>Artomyces</taxon>
    </lineage>
</organism>
<protein>
    <submittedName>
        <fullName evidence="1">Uncharacterized protein</fullName>
    </submittedName>
</protein>
<proteinExistence type="predicted"/>
<comment type="caution">
    <text evidence="1">The sequence shown here is derived from an EMBL/GenBank/DDBJ whole genome shotgun (WGS) entry which is preliminary data.</text>
</comment>